<evidence type="ECO:0000256" key="1">
    <source>
        <dbReference type="ARBA" id="ARBA00022460"/>
    </source>
</evidence>
<name>A0A7R9K3P1_TIMGE</name>
<accession>A0A7R9K3P1</accession>
<dbReference type="PANTHER" id="PTHR39068">
    <property type="entry name" value="LARVAL/PUPAL CUTICLE PROTEIN H1C-LIKE PROTEIN-RELATED"/>
    <property type="match status" value="1"/>
</dbReference>
<keyword evidence="2" id="KW-0677">Repeat</keyword>
<dbReference type="Pfam" id="PF11018">
    <property type="entry name" value="Cuticle_3"/>
    <property type="match status" value="2"/>
</dbReference>
<feature type="signal peptide" evidence="3">
    <location>
        <begin position="1"/>
        <end position="17"/>
    </location>
</feature>
<organism evidence="4">
    <name type="scientific">Timema genevievae</name>
    <name type="common">Walking stick</name>
    <dbReference type="NCBI Taxonomy" id="629358"/>
    <lineage>
        <taxon>Eukaryota</taxon>
        <taxon>Metazoa</taxon>
        <taxon>Ecdysozoa</taxon>
        <taxon>Arthropoda</taxon>
        <taxon>Hexapoda</taxon>
        <taxon>Insecta</taxon>
        <taxon>Pterygota</taxon>
        <taxon>Neoptera</taxon>
        <taxon>Polyneoptera</taxon>
        <taxon>Phasmatodea</taxon>
        <taxon>Timematodea</taxon>
        <taxon>Timematoidea</taxon>
        <taxon>Timematidae</taxon>
        <taxon>Timema</taxon>
    </lineage>
</organism>
<dbReference type="InterPro" id="IPR022727">
    <property type="entry name" value="Cuticle_C1"/>
</dbReference>
<evidence type="ECO:0000256" key="2">
    <source>
        <dbReference type="ARBA" id="ARBA00022737"/>
    </source>
</evidence>
<gene>
    <name evidence="4" type="ORF">TGEB3V08_LOCUS8504</name>
</gene>
<evidence type="ECO:0000313" key="4">
    <source>
        <dbReference type="EMBL" id="CAD7602829.1"/>
    </source>
</evidence>
<keyword evidence="1" id="KW-0193">Cuticle</keyword>
<reference evidence="4" key="1">
    <citation type="submission" date="2020-11" db="EMBL/GenBank/DDBJ databases">
        <authorList>
            <person name="Tran Van P."/>
        </authorList>
    </citation>
    <scope>NUCLEOTIDE SEQUENCE</scope>
</reference>
<evidence type="ECO:0000256" key="3">
    <source>
        <dbReference type="SAM" id="SignalP"/>
    </source>
</evidence>
<dbReference type="PANTHER" id="PTHR39068:SF5">
    <property type="entry name" value="PUPAL CUTICLE PROTEIN C1B-LIKE PROTEIN"/>
    <property type="match status" value="1"/>
</dbReference>
<dbReference type="EMBL" id="OE843320">
    <property type="protein sequence ID" value="CAD7602829.1"/>
    <property type="molecule type" value="Genomic_DNA"/>
</dbReference>
<proteinExistence type="predicted"/>
<dbReference type="AlphaFoldDB" id="A0A7R9K3P1"/>
<protein>
    <submittedName>
        <fullName evidence="4">Uncharacterized protein</fullName>
    </submittedName>
</protein>
<feature type="chain" id="PRO_5030901300" evidence="3">
    <location>
        <begin position="18"/>
        <end position="326"/>
    </location>
</feature>
<sequence length="326" mass="32485">MAYKCIIVAAVLAVANAGYLGSPAISYAAPAYASAAYAPAAITSQHSNILRTPGNLGQVSTYSKTIDTPYSSVSKSDVRVSNDALAYSAVPAYASYAAAPAYASYAAPALAGHAYAAPALAARAYAAPALSYSPAAVVSHVSFAAYAAPAIHGAYAAPAIHGAYAAPPIHGAYAAPAIHGAYAAPVVKTTATAVSGHGLLGVAYSAAPVHSNILRTPGNLGQVSTYSKTIDTPYSSVSKSDVRVSNDALAYGAVPAYASYAAPAYHGAYAAPALAGHAYAAPALAARAYAAPAVATHGGLLGVAYSAAPIVSHMTYSNAYGINYAY</sequence>
<dbReference type="GO" id="GO:0042302">
    <property type="term" value="F:structural constituent of cuticle"/>
    <property type="evidence" value="ECO:0007669"/>
    <property type="project" value="UniProtKB-KW"/>
</dbReference>
<keyword evidence="3" id="KW-0732">Signal</keyword>